<proteinExistence type="predicted"/>
<evidence type="ECO:0000256" key="1">
    <source>
        <dbReference type="SAM" id="MobiDB-lite"/>
    </source>
</evidence>
<sequence>MDDCSGTATTVAQAIAAALDWSSPPDARKAAVDYLESVSISELTLRNAIMREPLSKAKGGGQIGRDNSAVGNSGVCSRPTEKEKKGVSAFINDDICAAILDISFQRMLKKNPSATNISTSKAFELWDDEFDSRTDFSQYRSRLVRLFLIQLTWCSM</sequence>
<feature type="domain" description="Exportin-5 C-terminal" evidence="2">
    <location>
        <begin position="49"/>
        <end position="146"/>
    </location>
</feature>
<feature type="region of interest" description="Disordered" evidence="1">
    <location>
        <begin position="56"/>
        <end position="80"/>
    </location>
</feature>
<reference evidence="3 4" key="1">
    <citation type="journal article" date="2014" name="Agronomy (Basel)">
        <title>A Draft Genome Sequence for Ensete ventricosum, the Drought-Tolerant Tree Against Hunger.</title>
        <authorList>
            <person name="Harrison J."/>
            <person name="Moore K.A."/>
            <person name="Paszkiewicz K."/>
            <person name="Jones T."/>
            <person name="Grant M."/>
            <person name="Ambacheew D."/>
            <person name="Muzemil S."/>
            <person name="Studholme D.J."/>
        </authorList>
    </citation>
    <scope>NUCLEOTIDE SEQUENCE [LARGE SCALE GENOMIC DNA]</scope>
</reference>
<evidence type="ECO:0000313" key="4">
    <source>
        <dbReference type="Proteomes" id="UP000287651"/>
    </source>
</evidence>
<comment type="caution">
    <text evidence="3">The sequence shown here is derived from an EMBL/GenBank/DDBJ whole genome shotgun (WGS) entry which is preliminary data.</text>
</comment>
<evidence type="ECO:0000313" key="3">
    <source>
        <dbReference type="EMBL" id="RRT77399.1"/>
    </source>
</evidence>
<accession>A0A427AMB1</accession>
<gene>
    <name evidence="3" type="ORF">B296_00028687</name>
</gene>
<dbReference type="EMBL" id="AMZH03001941">
    <property type="protein sequence ID" value="RRT77399.1"/>
    <property type="molecule type" value="Genomic_DNA"/>
</dbReference>
<evidence type="ECO:0000259" key="2">
    <source>
        <dbReference type="Pfam" id="PF19273"/>
    </source>
</evidence>
<dbReference type="Proteomes" id="UP000287651">
    <property type="component" value="Unassembled WGS sequence"/>
</dbReference>
<name>A0A427AMB1_ENSVE</name>
<dbReference type="AlphaFoldDB" id="A0A427AMB1"/>
<organism evidence="3 4">
    <name type="scientific">Ensete ventricosum</name>
    <name type="common">Abyssinian banana</name>
    <name type="synonym">Musa ensete</name>
    <dbReference type="NCBI Taxonomy" id="4639"/>
    <lineage>
        <taxon>Eukaryota</taxon>
        <taxon>Viridiplantae</taxon>
        <taxon>Streptophyta</taxon>
        <taxon>Embryophyta</taxon>
        <taxon>Tracheophyta</taxon>
        <taxon>Spermatophyta</taxon>
        <taxon>Magnoliopsida</taxon>
        <taxon>Liliopsida</taxon>
        <taxon>Zingiberales</taxon>
        <taxon>Musaceae</taxon>
        <taxon>Ensete</taxon>
    </lineage>
</organism>
<dbReference type="Pfam" id="PF19273">
    <property type="entry name" value="Exportin-5"/>
    <property type="match status" value="1"/>
</dbReference>
<protein>
    <recommendedName>
        <fullName evidence="2">Exportin-5 C-terminal domain-containing protein</fullName>
    </recommendedName>
</protein>
<dbReference type="InterPro" id="IPR045478">
    <property type="entry name" value="Exportin-5_C"/>
</dbReference>